<name>A0ABM9AK07_9GAMM</name>
<dbReference type="InterPro" id="IPR029045">
    <property type="entry name" value="ClpP/crotonase-like_dom_sf"/>
</dbReference>
<proteinExistence type="inferred from homology"/>
<dbReference type="NCBIfam" id="NF004840">
    <property type="entry name" value="PRK06190.1"/>
    <property type="match status" value="1"/>
</dbReference>
<dbReference type="InterPro" id="IPR001753">
    <property type="entry name" value="Enoyl-CoA_hydra/iso"/>
</dbReference>
<dbReference type="GO" id="GO:0004300">
    <property type="term" value="F:enoyl-CoA hydratase activity"/>
    <property type="evidence" value="ECO:0007669"/>
    <property type="project" value="UniProtKB-EC"/>
</dbReference>
<evidence type="ECO:0000256" key="1">
    <source>
        <dbReference type="ARBA" id="ARBA00005254"/>
    </source>
</evidence>
<reference evidence="2" key="1">
    <citation type="submission" date="2021-12" db="EMBL/GenBank/DDBJ databases">
        <authorList>
            <person name="Rodrigo-Torres L."/>
            <person name="Arahal R. D."/>
            <person name="Lucena T."/>
        </authorList>
    </citation>
    <scope>NUCLEOTIDE SEQUENCE</scope>
    <source>
        <strain evidence="2">CECT 8267</strain>
    </source>
</reference>
<dbReference type="EMBL" id="CAKLPX010000004">
    <property type="protein sequence ID" value="CAH0993089.1"/>
    <property type="molecule type" value="Genomic_DNA"/>
</dbReference>
<organism evidence="2 3">
    <name type="scientific">Sinobacterium norvegicum</name>
    <dbReference type="NCBI Taxonomy" id="1641715"/>
    <lineage>
        <taxon>Bacteria</taxon>
        <taxon>Pseudomonadati</taxon>
        <taxon>Pseudomonadota</taxon>
        <taxon>Gammaproteobacteria</taxon>
        <taxon>Cellvibrionales</taxon>
        <taxon>Spongiibacteraceae</taxon>
        <taxon>Sinobacterium</taxon>
    </lineage>
</organism>
<evidence type="ECO:0000313" key="3">
    <source>
        <dbReference type="Proteomes" id="UP000838100"/>
    </source>
</evidence>
<comment type="similarity">
    <text evidence="1">Belongs to the enoyl-CoA hydratase/isomerase family.</text>
</comment>
<dbReference type="CDD" id="cd06558">
    <property type="entry name" value="crotonase-like"/>
    <property type="match status" value="1"/>
</dbReference>
<accession>A0ABM9AK07</accession>
<keyword evidence="3" id="KW-1185">Reference proteome</keyword>
<dbReference type="Gene3D" id="3.90.226.10">
    <property type="entry name" value="2-enoyl-CoA Hydratase, Chain A, domain 1"/>
    <property type="match status" value="1"/>
</dbReference>
<dbReference type="EC" id="4.2.1.17" evidence="2"/>
<comment type="caution">
    <text evidence="2">The sequence shown here is derived from an EMBL/GenBank/DDBJ whole genome shotgun (WGS) entry which is preliminary data.</text>
</comment>
<dbReference type="PANTHER" id="PTHR43802:SF1">
    <property type="entry name" value="IP11341P-RELATED"/>
    <property type="match status" value="1"/>
</dbReference>
<dbReference type="PANTHER" id="PTHR43802">
    <property type="entry name" value="ENOYL-COA HYDRATASE"/>
    <property type="match status" value="1"/>
</dbReference>
<dbReference type="Proteomes" id="UP000838100">
    <property type="component" value="Unassembled WGS sequence"/>
</dbReference>
<evidence type="ECO:0000313" key="2">
    <source>
        <dbReference type="EMBL" id="CAH0993089.1"/>
    </source>
</evidence>
<protein>
    <submittedName>
        <fullName evidence="2">Enoyl-CoA hydratase echA8</fullName>
        <ecNumber evidence="2">4.2.1.17</ecNumber>
    </submittedName>
</protein>
<dbReference type="Pfam" id="PF00378">
    <property type="entry name" value="ECH_1"/>
    <property type="match status" value="1"/>
</dbReference>
<dbReference type="RefSeq" id="WP_237445771.1">
    <property type="nucleotide sequence ID" value="NZ_CAKLPX010000004.1"/>
</dbReference>
<dbReference type="SUPFAM" id="SSF52096">
    <property type="entry name" value="ClpP/crotonase"/>
    <property type="match status" value="1"/>
</dbReference>
<keyword evidence="2" id="KW-0456">Lyase</keyword>
<gene>
    <name evidence="2" type="primary">echA8_4</name>
    <name evidence="2" type="ORF">SIN8267_03228</name>
</gene>
<sequence length="246" mass="26061">MANQSVLTHVNGGVATVLLNRPEALNAMHQALRSELVAALQALKSDASVRAVVLSGKGRAFSAGLDFNELQGAAALVAANGIVGQQLLDEIAAFDRPIIAAVNGFAMTGGLELALLCDVIIASEDAVFADTHAKLGIVPGWGVTQRLPRAIGIYRAKEMSLTGRKVDAQLAYDWGLVNRVTARDQLIAEAQAMAEQMAQADHSAQSTIRELMDLGWEAPIESGLEQEQQASLVAFQRFAKAQQSSS</sequence>